<reference evidence="1" key="1">
    <citation type="journal article" date="2014" name="Front. Microbiol.">
        <title>High frequency of phylogenetically diverse reductive dehalogenase-homologous genes in deep subseafloor sedimentary metagenomes.</title>
        <authorList>
            <person name="Kawai M."/>
            <person name="Futagami T."/>
            <person name="Toyoda A."/>
            <person name="Takaki Y."/>
            <person name="Nishi S."/>
            <person name="Hori S."/>
            <person name="Arai W."/>
            <person name="Tsubouchi T."/>
            <person name="Morono Y."/>
            <person name="Uchiyama I."/>
            <person name="Ito T."/>
            <person name="Fujiyama A."/>
            <person name="Inagaki F."/>
            <person name="Takami H."/>
        </authorList>
    </citation>
    <scope>NUCLEOTIDE SEQUENCE</scope>
    <source>
        <strain evidence="1">Expedition CK06-06</strain>
    </source>
</reference>
<sequence length="275" mass="29711">DAVADESSRWPAGQRTFVKSNDGLYDEWYTIDSTNWNGIEQRIYMAEDDAFVGQAGAGVITLQPAKLLTKFTSSQPVDYLAAAEILPVISAAFPRSTPFAGSQNVWAWSATLWRVLANGGNLTEVLEIIPADLLLGTFTNMQVKWTMLVRQMIGGSTDLEFVSVTGGVWSVVEFISLPTAPEAIKQFLITYPGTPDGIGVRVTTPGALGSTNIDVLAISARQGVIPAVGGVVNPTDPVMWRGWNRTVWYLADSELPNRQVSGANALHVRSQPADI</sequence>
<dbReference type="EMBL" id="BARS01019049">
    <property type="protein sequence ID" value="GAF86995.1"/>
    <property type="molecule type" value="Genomic_DNA"/>
</dbReference>
<dbReference type="AlphaFoldDB" id="X0UEV1"/>
<proteinExistence type="predicted"/>
<name>X0UEV1_9ZZZZ</name>
<feature type="non-terminal residue" evidence="1">
    <location>
        <position position="1"/>
    </location>
</feature>
<evidence type="ECO:0000313" key="1">
    <source>
        <dbReference type="EMBL" id="GAF86995.1"/>
    </source>
</evidence>
<protein>
    <submittedName>
        <fullName evidence="1">Uncharacterized protein</fullName>
    </submittedName>
</protein>
<organism evidence="1">
    <name type="scientific">marine sediment metagenome</name>
    <dbReference type="NCBI Taxonomy" id="412755"/>
    <lineage>
        <taxon>unclassified sequences</taxon>
        <taxon>metagenomes</taxon>
        <taxon>ecological metagenomes</taxon>
    </lineage>
</organism>
<feature type="non-terminal residue" evidence="1">
    <location>
        <position position="275"/>
    </location>
</feature>
<comment type="caution">
    <text evidence="1">The sequence shown here is derived from an EMBL/GenBank/DDBJ whole genome shotgun (WGS) entry which is preliminary data.</text>
</comment>
<accession>X0UEV1</accession>
<gene>
    <name evidence="1" type="ORF">S01H1_30909</name>
</gene>